<dbReference type="Proteomes" id="UP000030746">
    <property type="component" value="Unassembled WGS sequence"/>
</dbReference>
<evidence type="ECO:0000256" key="1">
    <source>
        <dbReference type="SAM" id="MobiDB-lite"/>
    </source>
</evidence>
<proteinExistence type="predicted"/>
<feature type="compositionally biased region" description="Basic and acidic residues" evidence="1">
    <location>
        <begin position="107"/>
        <end position="119"/>
    </location>
</feature>
<protein>
    <submittedName>
        <fullName evidence="2">Uncharacterized protein</fullName>
    </submittedName>
</protein>
<feature type="region of interest" description="Disordered" evidence="1">
    <location>
        <begin position="462"/>
        <end position="494"/>
    </location>
</feature>
<dbReference type="HOGENOM" id="CLU_540010_0_0_1"/>
<accession>V4ALA3</accession>
<dbReference type="InterPro" id="IPR010736">
    <property type="entry name" value="SHIPPO-rpt"/>
</dbReference>
<dbReference type="OrthoDB" id="406368at2759"/>
<evidence type="ECO:0000313" key="2">
    <source>
        <dbReference type="EMBL" id="ESP04979.1"/>
    </source>
</evidence>
<dbReference type="EMBL" id="KB199651">
    <property type="protein sequence ID" value="ESP04979.1"/>
    <property type="molecule type" value="Genomic_DNA"/>
</dbReference>
<reference evidence="2 3" key="1">
    <citation type="journal article" date="2013" name="Nature">
        <title>Insights into bilaterian evolution from three spiralian genomes.</title>
        <authorList>
            <person name="Simakov O."/>
            <person name="Marletaz F."/>
            <person name="Cho S.J."/>
            <person name="Edsinger-Gonzales E."/>
            <person name="Havlak P."/>
            <person name="Hellsten U."/>
            <person name="Kuo D.H."/>
            <person name="Larsson T."/>
            <person name="Lv J."/>
            <person name="Arendt D."/>
            <person name="Savage R."/>
            <person name="Osoegawa K."/>
            <person name="de Jong P."/>
            <person name="Grimwood J."/>
            <person name="Chapman J.A."/>
            <person name="Shapiro H."/>
            <person name="Aerts A."/>
            <person name="Otillar R.P."/>
            <person name="Terry A.Y."/>
            <person name="Boore J.L."/>
            <person name="Grigoriev I.V."/>
            <person name="Lindberg D.R."/>
            <person name="Seaver E.C."/>
            <person name="Weisblat D.A."/>
            <person name="Putnam N.H."/>
            <person name="Rokhsar D.S."/>
        </authorList>
    </citation>
    <scope>NUCLEOTIDE SEQUENCE [LARGE SCALE GENOMIC DNA]</scope>
</reference>
<feature type="region of interest" description="Disordered" evidence="1">
    <location>
        <begin position="50"/>
        <end position="120"/>
    </location>
</feature>
<name>V4ALA3_LOTGI</name>
<dbReference type="Pfam" id="PF07004">
    <property type="entry name" value="SHIPPO-rpt"/>
    <property type="match status" value="2"/>
</dbReference>
<dbReference type="OMA" id="QTHERHP"/>
<dbReference type="RefSeq" id="XP_009044488.1">
    <property type="nucleotide sequence ID" value="XM_009046240.1"/>
</dbReference>
<evidence type="ECO:0000313" key="3">
    <source>
        <dbReference type="Proteomes" id="UP000030746"/>
    </source>
</evidence>
<sequence>METGSTTCVTYRNNTFLPSLTDNQRRFLVTPASSVISGRPDMVFGLGRDTISSTDISKPQITPSGANDVKTPVAHESPMNKTEVKDSAPDVTDNAPNALEQNPESKNAADHSPKVDKEISSTSELAALKAQIIQNGDMELQENFSKEPEHSFLKANSEDGFSEALDSVSQYKTKLDEVGSKENSFIKQSGVPKQTYLTETQDDTDEEQKWTEALQRHHELGTLPEGDVPKEDALTKHSRLSQGSAHVRLPSSTDENKFTYWDRGRQFKRVPAKLIRLASRSARNSADSEGKSTFYSPPKPTPKVVSLDEAINSRPPLRIDLDGPNPCTYSPRNKPLHENNSPSWSFGKKCYIEKSGGARTSWGKMWYQTPHVWQYKVDFNADVEWPSPAHYPQPPLLGQKQPTVHEAPSYSIGVRKNTSSSYRIGVENMPSPIDYDRQTADRLTHPRQPAFTHQFRREGTVLWGNTEPTPGPGSYSPRGTSLHRSHTISGCRRDKSHSLGPFSYL</sequence>
<feature type="region of interest" description="Disordered" evidence="1">
    <location>
        <begin position="281"/>
        <end position="305"/>
    </location>
</feature>
<feature type="compositionally biased region" description="Polar residues" evidence="1">
    <location>
        <begin position="281"/>
        <end position="295"/>
    </location>
</feature>
<dbReference type="GeneID" id="20248181"/>
<organism evidence="2 3">
    <name type="scientific">Lottia gigantea</name>
    <name type="common">Giant owl limpet</name>
    <dbReference type="NCBI Taxonomy" id="225164"/>
    <lineage>
        <taxon>Eukaryota</taxon>
        <taxon>Metazoa</taxon>
        <taxon>Spiralia</taxon>
        <taxon>Lophotrochozoa</taxon>
        <taxon>Mollusca</taxon>
        <taxon>Gastropoda</taxon>
        <taxon>Patellogastropoda</taxon>
        <taxon>Lottioidea</taxon>
        <taxon>Lottiidae</taxon>
        <taxon>Lottia</taxon>
    </lineage>
</organism>
<keyword evidence="3" id="KW-1185">Reference proteome</keyword>
<dbReference type="CTD" id="20248181"/>
<gene>
    <name evidence="2" type="ORF">LOTGIDRAFT_230033</name>
</gene>
<feature type="compositionally biased region" description="Polar residues" evidence="1">
    <location>
        <begin position="50"/>
        <end position="65"/>
    </location>
</feature>
<dbReference type="AlphaFoldDB" id="V4ALA3"/>
<dbReference type="KEGG" id="lgi:LOTGIDRAFT_230033"/>